<dbReference type="InterPro" id="IPR011527">
    <property type="entry name" value="ABC1_TM_dom"/>
</dbReference>
<comment type="caution">
    <text evidence="11">The sequence shown here is derived from an EMBL/GenBank/DDBJ whole genome shotgun (WGS) entry which is preliminary data.</text>
</comment>
<dbReference type="InterPro" id="IPR027417">
    <property type="entry name" value="P-loop_NTPase"/>
</dbReference>
<proteinExistence type="predicted"/>
<protein>
    <submittedName>
        <fullName evidence="11">ABC transporter ATP-binding protein</fullName>
    </submittedName>
</protein>
<feature type="domain" description="ABC transmembrane type-1" evidence="10">
    <location>
        <begin position="22"/>
        <end position="300"/>
    </location>
</feature>
<evidence type="ECO:0000256" key="3">
    <source>
        <dbReference type="ARBA" id="ARBA00022692"/>
    </source>
</evidence>
<dbReference type="PANTHER" id="PTHR24221">
    <property type="entry name" value="ATP-BINDING CASSETTE SUB-FAMILY B"/>
    <property type="match status" value="1"/>
</dbReference>
<dbReference type="SMART" id="SM00382">
    <property type="entry name" value="AAA"/>
    <property type="match status" value="1"/>
</dbReference>
<gene>
    <name evidence="11" type="ORF">HGG79_18310</name>
</gene>
<dbReference type="PROSITE" id="PS50893">
    <property type="entry name" value="ABC_TRANSPORTER_2"/>
    <property type="match status" value="1"/>
</dbReference>
<dbReference type="GO" id="GO:0005524">
    <property type="term" value="F:ATP binding"/>
    <property type="evidence" value="ECO:0007669"/>
    <property type="project" value="UniProtKB-KW"/>
</dbReference>
<dbReference type="InterPro" id="IPR036640">
    <property type="entry name" value="ABC1_TM_sf"/>
</dbReference>
<dbReference type="PROSITE" id="PS50929">
    <property type="entry name" value="ABC_TM1F"/>
    <property type="match status" value="1"/>
</dbReference>
<dbReference type="FunFam" id="3.40.50.300:FF:000287">
    <property type="entry name" value="Multidrug ABC transporter ATP-binding protein"/>
    <property type="match status" value="1"/>
</dbReference>
<name>A0A923EAW7_CLOTT</name>
<dbReference type="PROSITE" id="PS00211">
    <property type="entry name" value="ABC_TRANSPORTER_1"/>
    <property type="match status" value="1"/>
</dbReference>
<reference evidence="11 12" key="1">
    <citation type="submission" date="2020-04" db="EMBL/GenBank/DDBJ databases">
        <title>Genomic insights into acetone-butanol-ethanol (ABE) fermentation by sequencing solventogenic clostridia strains.</title>
        <authorList>
            <person name="Brown S."/>
        </authorList>
    </citation>
    <scope>NUCLEOTIDE SEQUENCE [LARGE SCALE GENOMIC DNA]</scope>
    <source>
        <strain evidence="11 12">DJ011</strain>
    </source>
</reference>
<accession>A0A923EAW7</accession>
<feature type="domain" description="ABC transporter" evidence="9">
    <location>
        <begin position="333"/>
        <end position="566"/>
    </location>
</feature>
<keyword evidence="3 8" id="KW-0812">Transmembrane</keyword>
<comment type="subcellular location">
    <subcellularLocation>
        <location evidence="1">Cell membrane</location>
        <topology evidence="1">Multi-pass membrane protein</topology>
    </subcellularLocation>
</comment>
<dbReference type="InterPro" id="IPR039421">
    <property type="entry name" value="Type_1_exporter"/>
</dbReference>
<evidence type="ECO:0000256" key="6">
    <source>
        <dbReference type="ARBA" id="ARBA00022989"/>
    </source>
</evidence>
<evidence type="ECO:0000313" key="12">
    <source>
        <dbReference type="Proteomes" id="UP000563151"/>
    </source>
</evidence>
<feature type="transmembrane region" description="Helical" evidence="8">
    <location>
        <begin position="240"/>
        <end position="265"/>
    </location>
</feature>
<keyword evidence="4" id="KW-0547">Nucleotide-binding</keyword>
<keyword evidence="7 8" id="KW-0472">Membrane</keyword>
<feature type="transmembrane region" description="Helical" evidence="8">
    <location>
        <begin position="142"/>
        <end position="171"/>
    </location>
</feature>
<feature type="transmembrane region" description="Helical" evidence="8">
    <location>
        <begin position="55"/>
        <end position="77"/>
    </location>
</feature>
<evidence type="ECO:0000259" key="9">
    <source>
        <dbReference type="PROSITE" id="PS50893"/>
    </source>
</evidence>
<dbReference type="GO" id="GO:0034040">
    <property type="term" value="F:ATPase-coupled lipid transmembrane transporter activity"/>
    <property type="evidence" value="ECO:0007669"/>
    <property type="project" value="TreeGrafter"/>
</dbReference>
<dbReference type="Pfam" id="PF00664">
    <property type="entry name" value="ABC_membrane"/>
    <property type="match status" value="1"/>
</dbReference>
<dbReference type="SUPFAM" id="SSF52540">
    <property type="entry name" value="P-loop containing nucleoside triphosphate hydrolases"/>
    <property type="match status" value="1"/>
</dbReference>
<evidence type="ECO:0000256" key="7">
    <source>
        <dbReference type="ARBA" id="ARBA00023136"/>
    </source>
</evidence>
<dbReference type="InterPro" id="IPR003439">
    <property type="entry name" value="ABC_transporter-like_ATP-bd"/>
</dbReference>
<evidence type="ECO:0000256" key="4">
    <source>
        <dbReference type="ARBA" id="ARBA00022741"/>
    </source>
</evidence>
<dbReference type="GO" id="GO:0005886">
    <property type="term" value="C:plasma membrane"/>
    <property type="evidence" value="ECO:0007669"/>
    <property type="project" value="UniProtKB-SubCell"/>
</dbReference>
<dbReference type="PANTHER" id="PTHR24221:SF397">
    <property type="entry name" value="ABC TRANSPORTER, ATP-BINDING TRANSMEMBRANE PROTEIN"/>
    <property type="match status" value="1"/>
</dbReference>
<dbReference type="SUPFAM" id="SSF90123">
    <property type="entry name" value="ABC transporter transmembrane region"/>
    <property type="match status" value="1"/>
</dbReference>
<sequence>MLVTLKKIFQFSEKYKNSIIRSVILNIIHSIFDFMQLFALVIVLKGLIGSMNWSILWEAFIVMLISIIGKVGTSYVANLDQTKAAYYMCADKRIYIGDRMKYMPMGYFNSHSLGEITSVVTTTMSDIENNAVLVLTKVLNGYIHAFVIAIGMLFFDFSIGLIVIVGILLFFSANSLLQRRAHNDSKKRQIAQAKLVESTLEYIKGMMIVKSFNLGDCSNKKVDKAIEESKDKNLALEDAFIPYIALQQLILRLTSVVIMIVAVYLCVTGNMQVSYCLLMVISSFMIFSKLEAAGSTASMLRIIDVSIDKVNEIDDIPVIDTDGKEIIPNNYNIEMNHIHFSYDEKEILKDISLKIPEWTTTAIVGPSGSGKSTLCNLIARFWDVNKGDVSIGGCDVKDYKLDSLLSNISMVFQKVYLFNDTIANNIKFGKSGASKEEIINAAKRARCHDFIMRLPNQYDTIIGEAGSSLSGGEKQRISIARAMLKDAPIVILDEATSNVDPENEKYIQEAMEALTKNKTIIMIAHRLKTVRNADQIVVIDEGKMVQKGTHDELMQEEGIYMNFINVRKKAVGWKLN</sequence>
<dbReference type="Gene3D" id="1.20.1560.10">
    <property type="entry name" value="ABC transporter type 1, transmembrane domain"/>
    <property type="match status" value="1"/>
</dbReference>
<organism evidence="11 12">
    <name type="scientific">Clostridium tetanomorphum</name>
    <dbReference type="NCBI Taxonomy" id="1553"/>
    <lineage>
        <taxon>Bacteria</taxon>
        <taxon>Bacillati</taxon>
        <taxon>Bacillota</taxon>
        <taxon>Clostridia</taxon>
        <taxon>Eubacteriales</taxon>
        <taxon>Clostridiaceae</taxon>
        <taxon>Clostridium</taxon>
    </lineage>
</organism>
<dbReference type="RefSeq" id="WP_173680275.1">
    <property type="nucleotide sequence ID" value="NZ_JAAZWO010000034.1"/>
</dbReference>
<dbReference type="InterPro" id="IPR017871">
    <property type="entry name" value="ABC_transporter-like_CS"/>
</dbReference>
<evidence type="ECO:0000256" key="2">
    <source>
        <dbReference type="ARBA" id="ARBA00022448"/>
    </source>
</evidence>
<keyword evidence="6 8" id="KW-1133">Transmembrane helix</keyword>
<dbReference type="GO" id="GO:0016887">
    <property type="term" value="F:ATP hydrolysis activity"/>
    <property type="evidence" value="ECO:0007669"/>
    <property type="project" value="InterPro"/>
</dbReference>
<evidence type="ECO:0000256" key="8">
    <source>
        <dbReference type="SAM" id="Phobius"/>
    </source>
</evidence>
<evidence type="ECO:0000259" key="10">
    <source>
        <dbReference type="PROSITE" id="PS50929"/>
    </source>
</evidence>
<keyword evidence="12" id="KW-1185">Reference proteome</keyword>
<dbReference type="Pfam" id="PF00005">
    <property type="entry name" value="ABC_tran"/>
    <property type="match status" value="1"/>
</dbReference>
<dbReference type="Gene3D" id="3.40.50.300">
    <property type="entry name" value="P-loop containing nucleotide triphosphate hydrolases"/>
    <property type="match status" value="1"/>
</dbReference>
<keyword evidence="5 11" id="KW-0067">ATP-binding</keyword>
<dbReference type="Proteomes" id="UP000563151">
    <property type="component" value="Unassembled WGS sequence"/>
</dbReference>
<feature type="transmembrane region" description="Helical" evidence="8">
    <location>
        <begin position="20"/>
        <end position="43"/>
    </location>
</feature>
<evidence type="ECO:0000256" key="5">
    <source>
        <dbReference type="ARBA" id="ARBA00022840"/>
    </source>
</evidence>
<dbReference type="AlphaFoldDB" id="A0A923EAW7"/>
<dbReference type="EMBL" id="JAAZWO010000034">
    <property type="protein sequence ID" value="MBC2399703.1"/>
    <property type="molecule type" value="Genomic_DNA"/>
</dbReference>
<dbReference type="GO" id="GO:0140359">
    <property type="term" value="F:ABC-type transporter activity"/>
    <property type="evidence" value="ECO:0007669"/>
    <property type="project" value="InterPro"/>
</dbReference>
<dbReference type="InterPro" id="IPR003593">
    <property type="entry name" value="AAA+_ATPase"/>
</dbReference>
<evidence type="ECO:0000256" key="1">
    <source>
        <dbReference type="ARBA" id="ARBA00004651"/>
    </source>
</evidence>
<evidence type="ECO:0000313" key="11">
    <source>
        <dbReference type="EMBL" id="MBC2399703.1"/>
    </source>
</evidence>
<keyword evidence="2" id="KW-0813">Transport</keyword>